<dbReference type="OrthoDB" id="9808910at2"/>
<dbReference type="Pfam" id="PF00011">
    <property type="entry name" value="HSP20"/>
    <property type="match status" value="1"/>
</dbReference>
<dbReference type="InterPro" id="IPR008978">
    <property type="entry name" value="HSP20-like_chaperone"/>
</dbReference>
<dbReference type="Proteomes" id="UP000245137">
    <property type="component" value="Unassembled WGS sequence"/>
</dbReference>
<dbReference type="AlphaFoldDB" id="A0A2U1SWD7"/>
<evidence type="ECO:0000313" key="5">
    <source>
        <dbReference type="Proteomes" id="UP000245137"/>
    </source>
</evidence>
<dbReference type="InterPro" id="IPR031107">
    <property type="entry name" value="Small_HSP"/>
</dbReference>
<dbReference type="EMBL" id="PUIV01000001">
    <property type="protein sequence ID" value="PWB95930.1"/>
    <property type="molecule type" value="Genomic_DNA"/>
</dbReference>
<comment type="similarity">
    <text evidence="1 2">Belongs to the small heat shock protein (HSP20) family.</text>
</comment>
<sequence>MAEAQTRVPVKESKETLPNYGLFDWHPLETLRRQIDRLFEDAPFQKGATPDLEPFGRFTIGWAATPAVDLVEKDQEYQITAEIPGMDEKNVEVKLSNGSLIISGEKKEQREEKDKSYFLSERRYGSFRRAFRVPENVEADKIDASFAKGVLTVRLPKSAQAKKAEKTIDIKAA</sequence>
<dbReference type="SUPFAM" id="SSF49764">
    <property type="entry name" value="HSP20-like chaperones"/>
    <property type="match status" value="1"/>
</dbReference>
<dbReference type="InterPro" id="IPR002068">
    <property type="entry name" value="A-crystallin/Hsp20_dom"/>
</dbReference>
<keyword evidence="5" id="KW-1185">Reference proteome</keyword>
<reference evidence="4 5" key="1">
    <citation type="journal article" date="2018" name="Appl. Microbiol. Biotechnol.">
        <title>Co-cultivation of the strictly anaerobic methanogen Methanosarcina barkeri with aerobic methanotrophs in an oxygen-limited membrane bioreactor.</title>
        <authorList>
            <person name="In 't Zandt M.H."/>
            <person name="van den Bosch T.J.M."/>
            <person name="Rijkers R."/>
            <person name="van Kessel M.A.H.J."/>
            <person name="Jetten M.S.M."/>
            <person name="Welte C.U."/>
        </authorList>
    </citation>
    <scope>NUCLEOTIDE SEQUENCE [LARGE SCALE GENOMIC DNA]</scope>
    <source>
        <strain evidence="4 5">DSM 17706</strain>
    </source>
</reference>
<evidence type="ECO:0000256" key="2">
    <source>
        <dbReference type="RuleBase" id="RU003616"/>
    </source>
</evidence>
<dbReference type="RefSeq" id="WP_108915597.1">
    <property type="nucleotide sequence ID" value="NZ_BGJY01000001.1"/>
</dbReference>
<organism evidence="4 5">
    <name type="scientific">Methylosinus sporium</name>
    <dbReference type="NCBI Taxonomy" id="428"/>
    <lineage>
        <taxon>Bacteria</taxon>
        <taxon>Pseudomonadati</taxon>
        <taxon>Pseudomonadota</taxon>
        <taxon>Alphaproteobacteria</taxon>
        <taxon>Hyphomicrobiales</taxon>
        <taxon>Methylocystaceae</taxon>
        <taxon>Methylosinus</taxon>
    </lineage>
</organism>
<dbReference type="Gene3D" id="2.60.40.790">
    <property type="match status" value="1"/>
</dbReference>
<protein>
    <submittedName>
        <fullName evidence="4">Molecular chaperone Hsp20</fullName>
    </submittedName>
</protein>
<proteinExistence type="inferred from homology"/>
<feature type="domain" description="SHSP" evidence="3">
    <location>
        <begin position="59"/>
        <end position="173"/>
    </location>
</feature>
<gene>
    <name evidence="4" type="ORF">C5689_00740</name>
</gene>
<evidence type="ECO:0000256" key="1">
    <source>
        <dbReference type="PROSITE-ProRule" id="PRU00285"/>
    </source>
</evidence>
<dbReference type="PROSITE" id="PS01031">
    <property type="entry name" value="SHSP"/>
    <property type="match status" value="1"/>
</dbReference>
<dbReference type="CDD" id="cd06464">
    <property type="entry name" value="ACD_sHsps-like"/>
    <property type="match status" value="1"/>
</dbReference>
<evidence type="ECO:0000313" key="4">
    <source>
        <dbReference type="EMBL" id="PWB95930.1"/>
    </source>
</evidence>
<accession>A0A2U1SWD7</accession>
<name>A0A2U1SWD7_METSR</name>
<evidence type="ECO:0000259" key="3">
    <source>
        <dbReference type="PROSITE" id="PS01031"/>
    </source>
</evidence>
<comment type="caution">
    <text evidence="4">The sequence shown here is derived from an EMBL/GenBank/DDBJ whole genome shotgun (WGS) entry which is preliminary data.</text>
</comment>
<dbReference type="PANTHER" id="PTHR11527">
    <property type="entry name" value="HEAT-SHOCK PROTEIN 20 FAMILY MEMBER"/>
    <property type="match status" value="1"/>
</dbReference>